<proteinExistence type="inferred from homology"/>
<dbReference type="FunFam" id="3.40.50.620:FF:000001">
    <property type="entry name" value="GMP synthase [glutamine-hydrolyzing]"/>
    <property type="match status" value="1"/>
</dbReference>
<dbReference type="Gene3D" id="3.30.300.10">
    <property type="match status" value="1"/>
</dbReference>
<dbReference type="PRINTS" id="PR00099">
    <property type="entry name" value="CPSGATASE"/>
</dbReference>
<comment type="function">
    <text evidence="1 9">Catalyzes the synthesis of GMP from XMP.</text>
</comment>
<evidence type="ECO:0000256" key="5">
    <source>
        <dbReference type="ARBA" id="ARBA00022749"/>
    </source>
</evidence>
<dbReference type="SUPFAM" id="SSF52317">
    <property type="entry name" value="Class I glutamine amidotransferase-like"/>
    <property type="match status" value="1"/>
</dbReference>
<feature type="active site" evidence="9">
    <location>
        <position position="179"/>
    </location>
</feature>
<evidence type="ECO:0000259" key="11">
    <source>
        <dbReference type="PROSITE" id="PS51553"/>
    </source>
</evidence>
<dbReference type="InterPro" id="IPR017926">
    <property type="entry name" value="GATASE"/>
</dbReference>
<comment type="subunit">
    <text evidence="9">Homodimer.</text>
</comment>
<evidence type="ECO:0000256" key="6">
    <source>
        <dbReference type="ARBA" id="ARBA00022755"/>
    </source>
</evidence>
<keyword evidence="8 9" id="KW-0315">Glutamine amidotransferase</keyword>
<reference evidence="12 13" key="1">
    <citation type="submission" date="2013-08" db="EMBL/GenBank/DDBJ databases">
        <title>Genome sequencing of Cellulomonas bogoriensis 69B4.</title>
        <authorList>
            <person name="Chen F."/>
            <person name="Li Y."/>
            <person name="Wang G."/>
        </authorList>
    </citation>
    <scope>NUCLEOTIDE SEQUENCE [LARGE SCALE GENOMIC DNA]</scope>
    <source>
        <strain evidence="12 13">69B4</strain>
    </source>
</reference>
<evidence type="ECO:0000256" key="2">
    <source>
        <dbReference type="ARBA" id="ARBA00005153"/>
    </source>
</evidence>
<dbReference type="InterPro" id="IPR001674">
    <property type="entry name" value="GMP_synth_C"/>
</dbReference>
<keyword evidence="3 9" id="KW-0436">Ligase</keyword>
<evidence type="ECO:0000313" key="12">
    <source>
        <dbReference type="EMBL" id="KGM13108.1"/>
    </source>
</evidence>
<keyword evidence="13" id="KW-1185">Reference proteome</keyword>
<dbReference type="CDD" id="cd01742">
    <property type="entry name" value="GATase1_GMP_Synthase"/>
    <property type="match status" value="1"/>
</dbReference>
<dbReference type="SUPFAM" id="SSF54810">
    <property type="entry name" value="GMP synthetase C-terminal dimerisation domain"/>
    <property type="match status" value="1"/>
</dbReference>
<evidence type="ECO:0000256" key="9">
    <source>
        <dbReference type="HAMAP-Rule" id="MF_00344"/>
    </source>
</evidence>
<dbReference type="InterPro" id="IPR014729">
    <property type="entry name" value="Rossmann-like_a/b/a_fold"/>
</dbReference>
<protein>
    <recommendedName>
        <fullName evidence="9">GMP synthase [glutamine-hydrolyzing]</fullName>
        <ecNumber evidence="9">6.3.5.2</ecNumber>
    </recommendedName>
    <alternativeName>
        <fullName evidence="9">GMP synthetase</fullName>
    </alternativeName>
    <alternativeName>
        <fullName evidence="9">Glutamine amidotransferase</fullName>
    </alternativeName>
</protein>
<dbReference type="Pfam" id="PF00117">
    <property type="entry name" value="GATase"/>
    <property type="match status" value="1"/>
</dbReference>
<dbReference type="FunFam" id="3.30.300.10:FF:000002">
    <property type="entry name" value="GMP synthase [glutamine-hydrolyzing]"/>
    <property type="match status" value="1"/>
</dbReference>
<dbReference type="InterPro" id="IPR004739">
    <property type="entry name" value="GMP_synth_GATase"/>
</dbReference>
<evidence type="ECO:0000256" key="10">
    <source>
        <dbReference type="PROSITE-ProRule" id="PRU00886"/>
    </source>
</evidence>
<dbReference type="InterPro" id="IPR025777">
    <property type="entry name" value="GMPS_ATP_PPase_dom"/>
</dbReference>
<dbReference type="NCBIfam" id="TIGR00888">
    <property type="entry name" value="guaA_Nterm"/>
    <property type="match status" value="1"/>
</dbReference>
<dbReference type="GO" id="GO:0005829">
    <property type="term" value="C:cytosol"/>
    <property type="evidence" value="ECO:0007669"/>
    <property type="project" value="TreeGrafter"/>
</dbReference>
<keyword evidence="5 9" id="KW-0332">GMP biosynthesis</keyword>
<keyword evidence="6 9" id="KW-0658">Purine biosynthesis</keyword>
<dbReference type="GO" id="GO:0003921">
    <property type="term" value="F:GMP synthase activity"/>
    <property type="evidence" value="ECO:0007669"/>
    <property type="project" value="InterPro"/>
</dbReference>
<dbReference type="FunFam" id="3.40.50.880:FF:000001">
    <property type="entry name" value="GMP synthase [glutamine-hydrolyzing]"/>
    <property type="match status" value="1"/>
</dbReference>
<dbReference type="PROSITE" id="PS51553">
    <property type="entry name" value="GMPS_ATP_PPASE"/>
    <property type="match status" value="1"/>
</dbReference>
<dbReference type="Pfam" id="PF00958">
    <property type="entry name" value="GMP_synt_C"/>
    <property type="match status" value="1"/>
</dbReference>
<dbReference type="PANTHER" id="PTHR11922">
    <property type="entry name" value="GMP SYNTHASE-RELATED"/>
    <property type="match status" value="1"/>
</dbReference>
<dbReference type="EMBL" id="AXCZ01000066">
    <property type="protein sequence ID" value="KGM13108.1"/>
    <property type="molecule type" value="Genomic_DNA"/>
</dbReference>
<keyword evidence="4 9" id="KW-0547">Nucleotide-binding</keyword>
<keyword evidence="7 9" id="KW-0067">ATP-binding</keyword>
<dbReference type="Proteomes" id="UP000054314">
    <property type="component" value="Unassembled WGS sequence"/>
</dbReference>
<dbReference type="GO" id="GO:0005524">
    <property type="term" value="F:ATP binding"/>
    <property type="evidence" value="ECO:0007669"/>
    <property type="project" value="UniProtKB-UniRule"/>
</dbReference>
<gene>
    <name evidence="9 12" type="primary">guaA</name>
    <name evidence="12" type="ORF">N869_16195</name>
</gene>
<dbReference type="NCBIfam" id="NF000848">
    <property type="entry name" value="PRK00074.1"/>
    <property type="match status" value="1"/>
</dbReference>
<organism evidence="12 13">
    <name type="scientific">Cellulomonas bogoriensis 69B4 = DSM 16987</name>
    <dbReference type="NCBI Taxonomy" id="1386082"/>
    <lineage>
        <taxon>Bacteria</taxon>
        <taxon>Bacillati</taxon>
        <taxon>Actinomycetota</taxon>
        <taxon>Actinomycetes</taxon>
        <taxon>Micrococcales</taxon>
        <taxon>Cellulomonadaceae</taxon>
        <taxon>Cellulomonas</taxon>
    </lineage>
</organism>
<accession>A0A0A0BXI1</accession>
<sequence length="530" mass="56345">MTHTEEPGQPGAHRPVLVVDFGAQYAQLIARRVREANVYSEIVPHTAPVEQILAKEPAAVILSGGPSSVYADGAPAVDPALFDAGVPVLGICYGFQAMADALGGAVAQTGTREYGGTHVDVDDSGVLLTGSPTEQSVWMSHGDAVHEAPEGFTVLARSAGSPVAAFEDPQRRLFGMQWHPEVKHSPLGQHALENFLYRGAGLEPTWTAGNVVAEQVERIRAQVGDARVICGLSGGVDSAVAAALVQRAVGDQLTCVFVDHGLLRAGEAEQVEDDFVAATGVQLKVVDARAQFLGALAGVTDPETKRKIIGREFIRTFEAAAREVVAEAGAHEEEVRFLVQGTLYPDVVESGGGEGAANIKSHHNVGGLPDDLQFELVEPLRTLFKDEVRAVGLELGLPDAIVWRQPFPGPGLGIRIIGEVTAERLDLLRAADAIARAELTAAGLDRQIWQCPVVLLGDVRSVGVQGDGRTYGHPVVLRPVSSDDAMTADWSRVPYDVLATISTRITNEVPEVNRVVLDVTSKPPGTIEWE</sequence>
<dbReference type="PROSITE" id="PS51273">
    <property type="entry name" value="GATASE_TYPE_1"/>
    <property type="match status" value="1"/>
</dbReference>
<dbReference type="SUPFAM" id="SSF52402">
    <property type="entry name" value="Adenine nucleotide alpha hydrolases-like"/>
    <property type="match status" value="1"/>
</dbReference>
<dbReference type="EC" id="6.3.5.2" evidence="9"/>
<dbReference type="InterPro" id="IPR022310">
    <property type="entry name" value="NAD/GMP_synthase"/>
</dbReference>
<evidence type="ECO:0000256" key="7">
    <source>
        <dbReference type="ARBA" id="ARBA00022840"/>
    </source>
</evidence>
<dbReference type="NCBIfam" id="TIGR00884">
    <property type="entry name" value="guaA_Cterm"/>
    <property type="match status" value="1"/>
</dbReference>
<dbReference type="UniPathway" id="UPA00189">
    <property type="reaction ID" value="UER00296"/>
</dbReference>
<name>A0A0A0BXI1_9CELL</name>
<comment type="catalytic activity">
    <reaction evidence="9">
        <text>XMP + L-glutamine + ATP + H2O = GMP + L-glutamate + AMP + diphosphate + 2 H(+)</text>
        <dbReference type="Rhea" id="RHEA:11680"/>
        <dbReference type="ChEBI" id="CHEBI:15377"/>
        <dbReference type="ChEBI" id="CHEBI:15378"/>
        <dbReference type="ChEBI" id="CHEBI:29985"/>
        <dbReference type="ChEBI" id="CHEBI:30616"/>
        <dbReference type="ChEBI" id="CHEBI:33019"/>
        <dbReference type="ChEBI" id="CHEBI:57464"/>
        <dbReference type="ChEBI" id="CHEBI:58115"/>
        <dbReference type="ChEBI" id="CHEBI:58359"/>
        <dbReference type="ChEBI" id="CHEBI:456215"/>
        <dbReference type="EC" id="6.3.5.2"/>
    </reaction>
</comment>
<dbReference type="Gene3D" id="3.40.50.880">
    <property type="match status" value="1"/>
</dbReference>
<dbReference type="Pfam" id="PF02540">
    <property type="entry name" value="NAD_synthase"/>
    <property type="match status" value="1"/>
</dbReference>
<comment type="pathway">
    <text evidence="2 9">Purine metabolism; GMP biosynthesis; GMP from XMP (L-Gln route): step 1/1.</text>
</comment>
<dbReference type="Gene3D" id="3.40.50.620">
    <property type="entry name" value="HUPs"/>
    <property type="match status" value="1"/>
</dbReference>
<dbReference type="PRINTS" id="PR00096">
    <property type="entry name" value="GATASE"/>
</dbReference>
<dbReference type="InterPro" id="IPR029062">
    <property type="entry name" value="Class_I_gatase-like"/>
</dbReference>
<evidence type="ECO:0000256" key="4">
    <source>
        <dbReference type="ARBA" id="ARBA00022741"/>
    </source>
</evidence>
<dbReference type="PANTHER" id="PTHR11922:SF2">
    <property type="entry name" value="GMP SYNTHASE [GLUTAMINE-HYDROLYZING]"/>
    <property type="match status" value="1"/>
</dbReference>
<dbReference type="AlphaFoldDB" id="A0A0A0BXI1"/>
<feature type="binding site" evidence="10">
    <location>
        <begin position="233"/>
        <end position="239"/>
    </location>
    <ligand>
        <name>ATP</name>
        <dbReference type="ChEBI" id="CHEBI:30616"/>
    </ligand>
</feature>
<dbReference type="HAMAP" id="MF_00344">
    <property type="entry name" value="GMP_synthase"/>
    <property type="match status" value="1"/>
</dbReference>
<dbReference type="InterPro" id="IPR022955">
    <property type="entry name" value="GMP_synthase"/>
</dbReference>
<feature type="active site" evidence="9">
    <location>
        <position position="181"/>
    </location>
</feature>
<dbReference type="CDD" id="cd01997">
    <property type="entry name" value="GMP_synthase_C"/>
    <property type="match status" value="1"/>
</dbReference>
<evidence type="ECO:0000313" key="13">
    <source>
        <dbReference type="Proteomes" id="UP000054314"/>
    </source>
</evidence>
<feature type="active site" description="Nucleophile" evidence="9">
    <location>
        <position position="92"/>
    </location>
</feature>
<feature type="domain" description="GMPS ATP-PPase" evidence="11">
    <location>
        <begin position="206"/>
        <end position="404"/>
    </location>
</feature>
<evidence type="ECO:0000256" key="8">
    <source>
        <dbReference type="ARBA" id="ARBA00022962"/>
    </source>
</evidence>
<comment type="caution">
    <text evidence="12">The sequence shown here is derived from an EMBL/GenBank/DDBJ whole genome shotgun (WGS) entry which is preliminary data.</text>
</comment>
<evidence type="ECO:0000256" key="3">
    <source>
        <dbReference type="ARBA" id="ARBA00022598"/>
    </source>
</evidence>
<evidence type="ECO:0000256" key="1">
    <source>
        <dbReference type="ARBA" id="ARBA00002332"/>
    </source>
</evidence>
<dbReference type="RefSeq" id="WP_035059957.1">
    <property type="nucleotide sequence ID" value="NZ_AXCZ01000066.1"/>
</dbReference>